<name>A0A7Y9E0Z9_9PSEU</name>
<dbReference type="Pfam" id="PF00753">
    <property type="entry name" value="Lactamase_B"/>
    <property type="match status" value="1"/>
</dbReference>
<dbReference type="SMART" id="SM00849">
    <property type="entry name" value="Lactamase_B"/>
    <property type="match status" value="1"/>
</dbReference>
<evidence type="ECO:0000313" key="3">
    <source>
        <dbReference type="Proteomes" id="UP000535890"/>
    </source>
</evidence>
<accession>A0A7Y9E0Z9</accession>
<dbReference type="InterPro" id="IPR036866">
    <property type="entry name" value="RibonucZ/Hydroxyglut_hydro"/>
</dbReference>
<dbReference type="Gene3D" id="1.10.10.10">
    <property type="entry name" value="Winged helix-like DNA-binding domain superfamily/Winged helix DNA-binding domain"/>
    <property type="match status" value="1"/>
</dbReference>
<evidence type="ECO:0000259" key="1">
    <source>
        <dbReference type="SMART" id="SM00849"/>
    </source>
</evidence>
<dbReference type="InterPro" id="IPR036388">
    <property type="entry name" value="WH-like_DNA-bd_sf"/>
</dbReference>
<dbReference type="EMBL" id="JACCBN010000001">
    <property type="protein sequence ID" value="NYD38912.1"/>
    <property type="molecule type" value="Genomic_DNA"/>
</dbReference>
<dbReference type="GO" id="GO:0016787">
    <property type="term" value="F:hydrolase activity"/>
    <property type="evidence" value="ECO:0007669"/>
    <property type="project" value="UniProtKB-KW"/>
</dbReference>
<dbReference type="InterPro" id="IPR001279">
    <property type="entry name" value="Metallo-B-lactamas"/>
</dbReference>
<dbReference type="RefSeq" id="WP_179796295.1">
    <property type="nucleotide sequence ID" value="NZ_BAABHP010000019.1"/>
</dbReference>
<dbReference type="PANTHER" id="PTHR23131">
    <property type="entry name" value="ENDORIBONUCLEASE LACTB2"/>
    <property type="match status" value="1"/>
</dbReference>
<sequence>MTAAGDRHAWSRPEPEPVAPGVLRVPLPLPFDALRAVNVYVLSGPDGLTLVDGGWTLTTAREVLDAALAGSGAAVGDITRFLVTHMHRDHYTQAVALSRETGAEVALGAGERDSLELMATRPTPMGAQLAGLRVAGAAALADEVAGTIPPPSDEEMADYALPDRWLADGERIAVADRTLTALETPGHTRGHLVFEAEGTAGADAASERLLFAGDHVLPHITPSIGFEPDARPGALQRFLTSLARLRERPDRRLLPAHGPVAPSVHARIDELLDHHDARLTEIERRVVAGDATAAEVAAAMTWTRRESKLDDLEGFHRVLAVLETDAHLEVLAAQGRVVREQGDDGTARHTVGA</sequence>
<protein>
    <submittedName>
        <fullName evidence="2">Glyoxylase-like metal-dependent hydrolase (Beta-lactamase superfamily II)</fullName>
    </submittedName>
</protein>
<dbReference type="PANTHER" id="PTHR23131:SF4">
    <property type="entry name" value="METALLO-BETA-LACTAMASE SUPERFAMILY POTEIN"/>
    <property type="match status" value="1"/>
</dbReference>
<evidence type="ECO:0000313" key="2">
    <source>
        <dbReference type="EMBL" id="NYD38912.1"/>
    </source>
</evidence>
<organism evidence="2 3">
    <name type="scientific">Actinomycetospora corticicola</name>
    <dbReference type="NCBI Taxonomy" id="663602"/>
    <lineage>
        <taxon>Bacteria</taxon>
        <taxon>Bacillati</taxon>
        <taxon>Actinomycetota</taxon>
        <taxon>Actinomycetes</taxon>
        <taxon>Pseudonocardiales</taxon>
        <taxon>Pseudonocardiaceae</taxon>
        <taxon>Actinomycetospora</taxon>
    </lineage>
</organism>
<reference evidence="2 3" key="1">
    <citation type="submission" date="2020-07" db="EMBL/GenBank/DDBJ databases">
        <title>Sequencing the genomes of 1000 actinobacteria strains.</title>
        <authorList>
            <person name="Klenk H.-P."/>
        </authorList>
    </citation>
    <scope>NUCLEOTIDE SEQUENCE [LARGE SCALE GENOMIC DNA]</scope>
    <source>
        <strain evidence="2 3">DSM 45772</strain>
    </source>
</reference>
<feature type="domain" description="Metallo-beta-lactamase" evidence="1">
    <location>
        <begin position="36"/>
        <end position="257"/>
    </location>
</feature>
<dbReference type="SUPFAM" id="SSF56281">
    <property type="entry name" value="Metallo-hydrolase/oxidoreductase"/>
    <property type="match status" value="1"/>
</dbReference>
<comment type="caution">
    <text evidence="2">The sequence shown here is derived from an EMBL/GenBank/DDBJ whole genome shotgun (WGS) entry which is preliminary data.</text>
</comment>
<dbReference type="InterPro" id="IPR050662">
    <property type="entry name" value="Sec-metab_biosynth-thioest"/>
</dbReference>
<keyword evidence="3" id="KW-1185">Reference proteome</keyword>
<gene>
    <name evidence="2" type="ORF">BJ983_005014</name>
</gene>
<dbReference type="Proteomes" id="UP000535890">
    <property type="component" value="Unassembled WGS sequence"/>
</dbReference>
<dbReference type="Gene3D" id="3.60.15.10">
    <property type="entry name" value="Ribonuclease Z/Hydroxyacylglutathione hydrolase-like"/>
    <property type="match status" value="1"/>
</dbReference>
<keyword evidence="2" id="KW-0378">Hydrolase</keyword>
<proteinExistence type="predicted"/>
<dbReference type="AlphaFoldDB" id="A0A7Y9E0Z9"/>